<evidence type="ECO:0000256" key="4">
    <source>
        <dbReference type="ARBA" id="ARBA00022776"/>
    </source>
</evidence>
<keyword evidence="6" id="KW-0131">Cell cycle</keyword>
<dbReference type="PANTHER" id="PTHR12830">
    <property type="entry name" value="ANAPHASE-PROMOTING COMPLEX SUBUNIT 5"/>
    <property type="match status" value="1"/>
</dbReference>
<dbReference type="Pfam" id="PF12862">
    <property type="entry name" value="ANAPC5"/>
    <property type="match status" value="1"/>
</dbReference>
<dbReference type="GO" id="GO:0045842">
    <property type="term" value="P:positive regulation of mitotic metaphase/anaphase transition"/>
    <property type="evidence" value="ECO:0007669"/>
    <property type="project" value="TreeGrafter"/>
</dbReference>
<comment type="caution">
    <text evidence="8">The sequence shown here is derived from an EMBL/GenBank/DDBJ whole genome shotgun (WGS) entry which is preliminary data.</text>
</comment>
<sequence length="282" mass="31725">MRVQDMNFDIVILIDIDTGISPRPRLEHNDMNAEVCPGALSSSDMSKDIGALGGTFLHTSWQVQGYLSEQAFAIEKHGSSFPLNAFESILKKLQQLAPELHRVHYLRYLNSLYHDDYPGALENLHRYFDYSAGTEGVECVSPPSGCSSFGRYEIALLCLGMMHFHLGHPKQALEDLSLVYNITNFSRHMLRIFGDEVEGDDGMALRDLRGRGGRVVVIALRDRCEEGGGTPWMGDEGGGAGWSLFIPARLGNDKWRLKGWGRDLRLKGEWGRREWRLKGLWG</sequence>
<evidence type="ECO:0000256" key="5">
    <source>
        <dbReference type="ARBA" id="ARBA00022786"/>
    </source>
</evidence>
<dbReference type="AlphaFoldDB" id="A0AAE1WQG7"/>
<comment type="similarity">
    <text evidence="1">Belongs to the APC5 family.</text>
</comment>
<proteinExistence type="inferred from homology"/>
<reference evidence="8" key="1">
    <citation type="submission" date="2020-06" db="EMBL/GenBank/DDBJ databases">
        <authorList>
            <person name="Li T."/>
            <person name="Hu X."/>
            <person name="Zhang T."/>
            <person name="Song X."/>
            <person name="Zhang H."/>
            <person name="Dai N."/>
            <person name="Sheng W."/>
            <person name="Hou X."/>
            <person name="Wei L."/>
        </authorList>
    </citation>
    <scope>NUCLEOTIDE SEQUENCE</scope>
    <source>
        <strain evidence="8">K16</strain>
        <tissue evidence="8">Leaf</tissue>
    </source>
</reference>
<keyword evidence="3" id="KW-0132">Cell division</keyword>
<organism evidence="8 9">
    <name type="scientific">Sesamum angolense</name>
    <dbReference type="NCBI Taxonomy" id="2727404"/>
    <lineage>
        <taxon>Eukaryota</taxon>
        <taxon>Viridiplantae</taxon>
        <taxon>Streptophyta</taxon>
        <taxon>Embryophyta</taxon>
        <taxon>Tracheophyta</taxon>
        <taxon>Spermatophyta</taxon>
        <taxon>Magnoliopsida</taxon>
        <taxon>eudicotyledons</taxon>
        <taxon>Gunneridae</taxon>
        <taxon>Pentapetalae</taxon>
        <taxon>asterids</taxon>
        <taxon>lamiids</taxon>
        <taxon>Lamiales</taxon>
        <taxon>Pedaliaceae</taxon>
        <taxon>Sesamum</taxon>
    </lineage>
</organism>
<dbReference type="GO" id="GO:0070979">
    <property type="term" value="P:protein K11-linked ubiquitination"/>
    <property type="evidence" value="ECO:0007669"/>
    <property type="project" value="TreeGrafter"/>
</dbReference>
<keyword evidence="5" id="KW-0833">Ubl conjugation pathway</keyword>
<dbReference type="GO" id="GO:0031145">
    <property type="term" value="P:anaphase-promoting complex-dependent catabolic process"/>
    <property type="evidence" value="ECO:0007669"/>
    <property type="project" value="TreeGrafter"/>
</dbReference>
<protein>
    <recommendedName>
        <fullName evidence="2">Anaphase-promoting complex subunit 5</fullName>
    </recommendedName>
</protein>
<evidence type="ECO:0000256" key="2">
    <source>
        <dbReference type="ARBA" id="ARBA00016066"/>
    </source>
</evidence>
<keyword evidence="4" id="KW-0498">Mitosis</keyword>
<dbReference type="GO" id="GO:0051301">
    <property type="term" value="P:cell division"/>
    <property type="evidence" value="ECO:0007669"/>
    <property type="project" value="UniProtKB-KW"/>
</dbReference>
<feature type="domain" description="Anaphase-promoting complex subunit 5" evidence="7">
    <location>
        <begin position="104"/>
        <end position="176"/>
    </location>
</feature>
<dbReference type="PANTHER" id="PTHR12830:SF9">
    <property type="entry name" value="ANAPHASE-PROMOTING COMPLEX SUBUNIT 5"/>
    <property type="match status" value="1"/>
</dbReference>
<dbReference type="GO" id="GO:0005680">
    <property type="term" value="C:anaphase-promoting complex"/>
    <property type="evidence" value="ECO:0007669"/>
    <property type="project" value="InterPro"/>
</dbReference>
<dbReference type="EMBL" id="JACGWL010000007">
    <property type="protein sequence ID" value="KAK4397777.1"/>
    <property type="molecule type" value="Genomic_DNA"/>
</dbReference>
<evidence type="ECO:0000256" key="3">
    <source>
        <dbReference type="ARBA" id="ARBA00022618"/>
    </source>
</evidence>
<name>A0AAE1WQG7_9LAMI</name>
<keyword evidence="9" id="KW-1185">Reference proteome</keyword>
<evidence type="ECO:0000256" key="6">
    <source>
        <dbReference type="ARBA" id="ARBA00023306"/>
    </source>
</evidence>
<reference evidence="8" key="2">
    <citation type="journal article" date="2024" name="Plant">
        <title>Genomic evolution and insights into agronomic trait innovations of Sesamum species.</title>
        <authorList>
            <person name="Miao H."/>
            <person name="Wang L."/>
            <person name="Qu L."/>
            <person name="Liu H."/>
            <person name="Sun Y."/>
            <person name="Le M."/>
            <person name="Wang Q."/>
            <person name="Wei S."/>
            <person name="Zheng Y."/>
            <person name="Lin W."/>
            <person name="Duan Y."/>
            <person name="Cao H."/>
            <person name="Xiong S."/>
            <person name="Wang X."/>
            <person name="Wei L."/>
            <person name="Li C."/>
            <person name="Ma Q."/>
            <person name="Ju M."/>
            <person name="Zhao R."/>
            <person name="Li G."/>
            <person name="Mu C."/>
            <person name="Tian Q."/>
            <person name="Mei H."/>
            <person name="Zhang T."/>
            <person name="Gao T."/>
            <person name="Zhang H."/>
        </authorList>
    </citation>
    <scope>NUCLEOTIDE SEQUENCE</scope>
    <source>
        <strain evidence="8">K16</strain>
    </source>
</reference>
<dbReference type="InterPro" id="IPR037679">
    <property type="entry name" value="Apc5"/>
</dbReference>
<gene>
    <name evidence="8" type="ORF">Sango_1253200</name>
</gene>
<dbReference type="InterPro" id="IPR026000">
    <property type="entry name" value="Apc5_dom"/>
</dbReference>
<evidence type="ECO:0000313" key="8">
    <source>
        <dbReference type="EMBL" id="KAK4397777.1"/>
    </source>
</evidence>
<dbReference type="Proteomes" id="UP001289374">
    <property type="component" value="Unassembled WGS sequence"/>
</dbReference>
<evidence type="ECO:0000256" key="1">
    <source>
        <dbReference type="ARBA" id="ARBA00007450"/>
    </source>
</evidence>
<evidence type="ECO:0000259" key="7">
    <source>
        <dbReference type="Pfam" id="PF12862"/>
    </source>
</evidence>
<evidence type="ECO:0000313" key="9">
    <source>
        <dbReference type="Proteomes" id="UP001289374"/>
    </source>
</evidence>
<accession>A0AAE1WQG7</accession>